<proteinExistence type="predicted"/>
<feature type="region of interest" description="Disordered" evidence="1">
    <location>
        <begin position="383"/>
        <end position="406"/>
    </location>
</feature>
<evidence type="ECO:0000313" key="2">
    <source>
        <dbReference type="EMBL" id="OJT11210.1"/>
    </source>
</evidence>
<feature type="compositionally biased region" description="Low complexity" evidence="1">
    <location>
        <begin position="653"/>
        <end position="675"/>
    </location>
</feature>
<feature type="region of interest" description="Disordered" evidence="1">
    <location>
        <begin position="620"/>
        <end position="692"/>
    </location>
</feature>
<evidence type="ECO:0000256" key="1">
    <source>
        <dbReference type="SAM" id="MobiDB-lite"/>
    </source>
</evidence>
<comment type="caution">
    <text evidence="2">The sequence shown here is derived from an EMBL/GenBank/DDBJ whole genome shotgun (WGS) entry which is preliminary data.</text>
</comment>
<feature type="compositionally biased region" description="Low complexity" evidence="1">
    <location>
        <begin position="627"/>
        <end position="643"/>
    </location>
</feature>
<keyword evidence="3" id="KW-1185">Reference proteome</keyword>
<sequence length="692" mass="71982">MLRSLSQLFFAAPAHAPAPAPAYTLPAHAQAQASIATEPLPNDHSLHSDSSAGMYADTHRGPSPSPVYDVPELPTLRRVKPLPKRRRTSEPDTHTHLDPSGGASGRASPNGSQGPEEHAEDGTGRATLTAQMALQAYYMPVLGGMRDLFKTAAPDPDGDAQGGPHLDLSSALAGLGGGFGFGLSTGYGYADSGGMDGRDGLDDDESGEGDYVDHLQQPGNTKKRKVPANMSGSAHGHDGDSGSGGEDEPAERGIPTGRERDTEAGVGNGGGGGGGGGGGTGMTTLGTMGAQGAQGRGGRRGRLTRATLAGLQHKELLRSRKRHLAVVLGALAHGDTLALDQALSVSYPFVQTGIDYRSGAPVRMRLSQRREARIARAFQAHKESLLSDPADTDTRPRGDEENTAPSVAAPSCEFTFVYHCATSDRWIATKEEVALLHGRFEEELARQAARAAEAAKEAAAAALSAPAAKRTDRTKAGGADVSGALDAPAAGAKKGGKKKKRSALANASNPHHLRNYVPSRLPHTGPPSAQQAAQNAQNMLSPLPLRFLAAEIPPRRTRKKAAAAEGAPPPPPPPPPVSTALANPADEWICPFCEHELFYGDEQSYHRAVRNRKKILRRRRRARERAAAAASGVAPPASAAALHPADRGVQEVAPTTLDAPAAAPSKESASSPGKAAKWKDGDRGARGVAAHA</sequence>
<feature type="compositionally biased region" description="Low complexity" evidence="1">
    <location>
        <begin position="282"/>
        <end position="293"/>
    </location>
</feature>
<feature type="compositionally biased region" description="Basic residues" evidence="1">
    <location>
        <begin position="77"/>
        <end position="87"/>
    </location>
</feature>
<dbReference type="AlphaFoldDB" id="A0A1M2VUL7"/>
<organism evidence="2 3">
    <name type="scientific">Trametes pubescens</name>
    <name type="common">White-rot fungus</name>
    <dbReference type="NCBI Taxonomy" id="154538"/>
    <lineage>
        <taxon>Eukaryota</taxon>
        <taxon>Fungi</taxon>
        <taxon>Dikarya</taxon>
        <taxon>Basidiomycota</taxon>
        <taxon>Agaricomycotina</taxon>
        <taxon>Agaricomycetes</taxon>
        <taxon>Polyporales</taxon>
        <taxon>Polyporaceae</taxon>
        <taxon>Trametes</taxon>
    </lineage>
</organism>
<feature type="region of interest" description="Disordered" evidence="1">
    <location>
        <begin position="555"/>
        <end position="580"/>
    </location>
</feature>
<reference evidence="2 3" key="1">
    <citation type="submission" date="2016-10" db="EMBL/GenBank/DDBJ databases">
        <title>Genome sequence of the basidiomycete white-rot fungus Trametes pubescens.</title>
        <authorList>
            <person name="Makela M.R."/>
            <person name="Granchi Z."/>
            <person name="Peng M."/>
            <person name="De Vries R.P."/>
            <person name="Grigoriev I."/>
            <person name="Riley R."/>
            <person name="Hilden K."/>
        </authorList>
    </citation>
    <scope>NUCLEOTIDE SEQUENCE [LARGE SCALE GENOMIC DNA]</scope>
    <source>
        <strain evidence="2 3">FBCC735</strain>
    </source>
</reference>
<accession>A0A1M2VUL7</accession>
<feature type="region of interest" description="Disordered" evidence="1">
    <location>
        <begin position="39"/>
        <end position="123"/>
    </location>
</feature>
<feature type="compositionally biased region" description="Basic and acidic residues" evidence="1">
    <location>
        <begin position="88"/>
        <end position="97"/>
    </location>
</feature>
<dbReference type="Proteomes" id="UP000184267">
    <property type="component" value="Unassembled WGS sequence"/>
</dbReference>
<feature type="compositionally biased region" description="Gly residues" evidence="1">
    <location>
        <begin position="266"/>
        <end position="281"/>
    </location>
</feature>
<dbReference type="OMA" id="MALQAYY"/>
<name>A0A1M2VUL7_TRAPU</name>
<protein>
    <submittedName>
        <fullName evidence="2">Uncharacterized protein</fullName>
    </submittedName>
</protein>
<gene>
    <name evidence="2" type="ORF">TRAPUB_12254</name>
</gene>
<dbReference type="EMBL" id="MNAD01000670">
    <property type="protein sequence ID" value="OJT11210.1"/>
    <property type="molecule type" value="Genomic_DNA"/>
</dbReference>
<feature type="compositionally biased region" description="Acidic residues" evidence="1">
    <location>
        <begin position="201"/>
        <end position="210"/>
    </location>
</feature>
<feature type="compositionally biased region" description="Pro residues" evidence="1">
    <location>
        <begin position="567"/>
        <end position="577"/>
    </location>
</feature>
<feature type="region of interest" description="Disordered" evidence="1">
    <location>
        <begin position="462"/>
        <end position="535"/>
    </location>
</feature>
<evidence type="ECO:0000313" key="3">
    <source>
        <dbReference type="Proteomes" id="UP000184267"/>
    </source>
</evidence>
<dbReference type="OrthoDB" id="2507488at2759"/>
<feature type="region of interest" description="Disordered" evidence="1">
    <location>
        <begin position="195"/>
        <end position="301"/>
    </location>
</feature>